<evidence type="ECO:0000313" key="1">
    <source>
        <dbReference type="EMBL" id="MBB5058080.1"/>
    </source>
</evidence>
<reference evidence="1 2" key="1">
    <citation type="submission" date="2020-08" db="EMBL/GenBank/DDBJ databases">
        <title>Genomic Encyclopedia of Type Strains, Phase IV (KMG-V): Genome sequencing to study the core and pangenomes of soil and plant-associated prokaryotes.</title>
        <authorList>
            <person name="Whitman W."/>
        </authorList>
    </citation>
    <scope>NUCLEOTIDE SEQUENCE [LARGE SCALE GENOMIC DNA]</scope>
    <source>
        <strain evidence="1 2">M8UP14</strain>
    </source>
</reference>
<dbReference type="AlphaFoldDB" id="A0A7W7ZDV6"/>
<dbReference type="RefSeq" id="WP_184217331.1">
    <property type="nucleotide sequence ID" value="NZ_JACHIP010000003.1"/>
</dbReference>
<organism evidence="1 2">
    <name type="scientific">Granulicella aggregans</name>
    <dbReference type="NCBI Taxonomy" id="474949"/>
    <lineage>
        <taxon>Bacteria</taxon>
        <taxon>Pseudomonadati</taxon>
        <taxon>Acidobacteriota</taxon>
        <taxon>Terriglobia</taxon>
        <taxon>Terriglobales</taxon>
        <taxon>Acidobacteriaceae</taxon>
        <taxon>Granulicella</taxon>
    </lineage>
</organism>
<dbReference type="Gene3D" id="3.30.70.1060">
    <property type="entry name" value="Dimeric alpha+beta barrel"/>
    <property type="match status" value="1"/>
</dbReference>
<evidence type="ECO:0000313" key="2">
    <source>
        <dbReference type="Proteomes" id="UP000540989"/>
    </source>
</evidence>
<gene>
    <name evidence="1" type="ORF">HDF16_002786</name>
</gene>
<proteinExistence type="predicted"/>
<evidence type="ECO:0008006" key="3">
    <source>
        <dbReference type="Google" id="ProtNLM"/>
    </source>
</evidence>
<name>A0A7W7ZDV6_9BACT</name>
<sequence>MATATDEKLTRRTTKILAIGKVDEPITPQQRAAIMPQEVPDTVRLYLDGVIDQWFGRPDGKGVVFILNLTSLDQAHTYLSALPLAKEHLMNFELIELGPLFPLRLLLTQ</sequence>
<accession>A0A7W7ZDV6</accession>
<dbReference type="EMBL" id="JACHIP010000003">
    <property type="protein sequence ID" value="MBB5058080.1"/>
    <property type="molecule type" value="Genomic_DNA"/>
</dbReference>
<comment type="caution">
    <text evidence="1">The sequence shown here is derived from an EMBL/GenBank/DDBJ whole genome shotgun (WGS) entry which is preliminary data.</text>
</comment>
<keyword evidence="2" id="KW-1185">Reference proteome</keyword>
<protein>
    <recommendedName>
        <fullName evidence="3">Muconolactone delta-isomerase</fullName>
    </recommendedName>
</protein>
<dbReference type="Proteomes" id="UP000540989">
    <property type="component" value="Unassembled WGS sequence"/>
</dbReference>